<dbReference type="PROSITE" id="PS00211">
    <property type="entry name" value="ABC_TRANSPORTER_1"/>
    <property type="match status" value="1"/>
</dbReference>
<dbReference type="GO" id="GO:0005886">
    <property type="term" value="C:plasma membrane"/>
    <property type="evidence" value="ECO:0007669"/>
    <property type="project" value="UniProtKB-SubCell"/>
</dbReference>
<dbReference type="SUPFAM" id="SSF90123">
    <property type="entry name" value="ABC transporter transmembrane region"/>
    <property type="match status" value="1"/>
</dbReference>
<comment type="subcellular location">
    <subcellularLocation>
        <location evidence="1">Cell membrane</location>
        <topology evidence="1">Multi-pass membrane protein</topology>
    </subcellularLocation>
</comment>
<protein>
    <submittedName>
        <fullName evidence="11">ATP-binding cassette subfamily B protein</fullName>
    </submittedName>
</protein>
<feature type="transmembrane region" description="Helical" evidence="8">
    <location>
        <begin position="148"/>
        <end position="178"/>
    </location>
</feature>
<feature type="transmembrane region" description="Helical" evidence="8">
    <location>
        <begin position="26"/>
        <end position="49"/>
    </location>
</feature>
<dbReference type="PANTHER" id="PTHR43394">
    <property type="entry name" value="ATP-DEPENDENT PERMEASE MDL1, MITOCHONDRIAL"/>
    <property type="match status" value="1"/>
</dbReference>
<dbReference type="PANTHER" id="PTHR43394:SF1">
    <property type="entry name" value="ATP-BINDING CASSETTE SUB-FAMILY B MEMBER 10, MITOCHONDRIAL"/>
    <property type="match status" value="1"/>
</dbReference>
<accession>A0A4R6USC7</accession>
<dbReference type="FunFam" id="3.40.50.300:FF:000251">
    <property type="entry name" value="ABC transporter B family member 19"/>
    <property type="match status" value="1"/>
</dbReference>
<evidence type="ECO:0000256" key="2">
    <source>
        <dbReference type="ARBA" id="ARBA00007577"/>
    </source>
</evidence>
<evidence type="ECO:0000256" key="5">
    <source>
        <dbReference type="ARBA" id="ARBA00022840"/>
    </source>
</evidence>
<evidence type="ECO:0000256" key="1">
    <source>
        <dbReference type="ARBA" id="ARBA00004651"/>
    </source>
</evidence>
<dbReference type="InterPro" id="IPR036640">
    <property type="entry name" value="ABC1_TM_sf"/>
</dbReference>
<dbReference type="GO" id="GO:0016887">
    <property type="term" value="F:ATP hydrolysis activity"/>
    <property type="evidence" value="ECO:0007669"/>
    <property type="project" value="InterPro"/>
</dbReference>
<feature type="transmembrane region" description="Helical" evidence="8">
    <location>
        <begin position="285"/>
        <end position="303"/>
    </location>
</feature>
<organism evidence="11 12">
    <name type="scientific">Permianibacter aggregans</name>
    <dbReference type="NCBI Taxonomy" id="1510150"/>
    <lineage>
        <taxon>Bacteria</taxon>
        <taxon>Pseudomonadati</taxon>
        <taxon>Pseudomonadota</taxon>
        <taxon>Gammaproteobacteria</taxon>
        <taxon>Pseudomonadales</taxon>
        <taxon>Pseudomonadaceae</taxon>
        <taxon>Permianibacter</taxon>
    </lineage>
</organism>
<dbReference type="Gene3D" id="1.20.1560.10">
    <property type="entry name" value="ABC transporter type 1, transmembrane domain"/>
    <property type="match status" value="1"/>
</dbReference>
<dbReference type="GO" id="GO:0015421">
    <property type="term" value="F:ABC-type oligopeptide transporter activity"/>
    <property type="evidence" value="ECO:0007669"/>
    <property type="project" value="TreeGrafter"/>
</dbReference>
<dbReference type="InterPro" id="IPR011527">
    <property type="entry name" value="ABC1_TM_dom"/>
</dbReference>
<evidence type="ECO:0000259" key="9">
    <source>
        <dbReference type="PROSITE" id="PS50893"/>
    </source>
</evidence>
<dbReference type="InterPro" id="IPR003593">
    <property type="entry name" value="AAA+_ATPase"/>
</dbReference>
<evidence type="ECO:0000256" key="4">
    <source>
        <dbReference type="ARBA" id="ARBA00022741"/>
    </source>
</evidence>
<feature type="domain" description="ABC transporter" evidence="9">
    <location>
        <begin position="342"/>
        <end position="579"/>
    </location>
</feature>
<evidence type="ECO:0000259" key="10">
    <source>
        <dbReference type="PROSITE" id="PS50929"/>
    </source>
</evidence>
<keyword evidence="6 8" id="KW-1133">Transmembrane helix</keyword>
<evidence type="ECO:0000256" key="7">
    <source>
        <dbReference type="ARBA" id="ARBA00023136"/>
    </source>
</evidence>
<comment type="caution">
    <text evidence="11">The sequence shown here is derived from an EMBL/GenBank/DDBJ whole genome shotgun (WGS) entry which is preliminary data.</text>
</comment>
<sequence>MNHEADLRQALLPRLALLRPYRWRLAVSYLLLLITAGFQLAYPSAIALFIDQMIAGAGWSWLALMAAIMLVIIGVHAVANALRHYLFASTGSQIVAGLRNRFFMTMLRQNIAFFERENVGELTNRLTTDIDLLQETLTTELASLLQTALIALGGAVMLISISPVLSLLMLVLVPVVIWTMRKVGGQSRQLANMRQERLAYCSRLAQEMFANIRLVQAFTQERQATKRFTDTTTETLQYSLSADLLYAGLEGAVTFIQSAALLVTVLAGGVLVAQKSLSLGELTSFILYAGMTSGAATALGALWGEWMRAIGGTDRVFELLVEAGTENASEDARSCPSLHQELHFSAVSFTYPTRPEQAALKQFCLRIEPGEKIALVGASGAGKSTVINLLLGFYAPTQGEIRIGDRNMQSVNLRELRQQVALVEQEPALFSCSILDNIRYGALSDVDEQQILRAAKDANIHEFVNQFPAGYQTGVGARGVQLSGGQKQRVAIARALIRNPKLLILDEATSALDADSEQKLQQALQRVMEGRTTIIIAHRLSTITFADRIVVMRDGCIVQIGTHQELIKNREGHYYQLIAGQMAACADGSDSTNLAIAESLHD</sequence>
<evidence type="ECO:0000256" key="8">
    <source>
        <dbReference type="SAM" id="Phobius"/>
    </source>
</evidence>
<keyword evidence="4" id="KW-0547">Nucleotide-binding</keyword>
<dbReference type="PROSITE" id="PS50929">
    <property type="entry name" value="ABC_TM1F"/>
    <property type="match status" value="1"/>
</dbReference>
<keyword evidence="3 8" id="KW-0812">Transmembrane</keyword>
<comment type="similarity">
    <text evidence="2">Belongs to the ABC transporter superfamily. ABCB family. Multidrug resistance exporter (TC 3.A.1.201) subfamily.</text>
</comment>
<keyword evidence="7 8" id="KW-0472">Membrane</keyword>
<feature type="domain" description="ABC transmembrane type-1" evidence="10">
    <location>
        <begin position="30"/>
        <end position="308"/>
    </location>
</feature>
<dbReference type="InterPro" id="IPR039421">
    <property type="entry name" value="Type_1_exporter"/>
</dbReference>
<name>A0A4R6USC7_9GAMM</name>
<feature type="transmembrane region" description="Helical" evidence="8">
    <location>
        <begin position="61"/>
        <end position="79"/>
    </location>
</feature>
<keyword evidence="5 11" id="KW-0067">ATP-binding</keyword>
<evidence type="ECO:0000313" key="12">
    <source>
        <dbReference type="Proteomes" id="UP000295375"/>
    </source>
</evidence>
<dbReference type="CDD" id="cd03249">
    <property type="entry name" value="ABC_MTABC3_MDL1_MDL2"/>
    <property type="match status" value="1"/>
</dbReference>
<dbReference type="AlphaFoldDB" id="A0A4R6USC7"/>
<keyword evidence="12" id="KW-1185">Reference proteome</keyword>
<gene>
    <name evidence="11" type="ORF">EV696_11439</name>
</gene>
<dbReference type="SMART" id="SM00382">
    <property type="entry name" value="AAA"/>
    <property type="match status" value="1"/>
</dbReference>
<dbReference type="RefSeq" id="WP_162848198.1">
    <property type="nucleotide sequence ID" value="NZ_CP037953.1"/>
</dbReference>
<dbReference type="Pfam" id="PF00005">
    <property type="entry name" value="ABC_tran"/>
    <property type="match status" value="1"/>
</dbReference>
<dbReference type="Proteomes" id="UP000295375">
    <property type="component" value="Unassembled WGS sequence"/>
</dbReference>
<dbReference type="InterPro" id="IPR003439">
    <property type="entry name" value="ABC_transporter-like_ATP-bd"/>
</dbReference>
<dbReference type="InterPro" id="IPR027417">
    <property type="entry name" value="P-loop_NTPase"/>
</dbReference>
<evidence type="ECO:0000313" key="11">
    <source>
        <dbReference type="EMBL" id="TDQ46254.1"/>
    </source>
</evidence>
<evidence type="ECO:0000256" key="3">
    <source>
        <dbReference type="ARBA" id="ARBA00022692"/>
    </source>
</evidence>
<dbReference type="GO" id="GO:0005524">
    <property type="term" value="F:ATP binding"/>
    <property type="evidence" value="ECO:0007669"/>
    <property type="project" value="UniProtKB-KW"/>
</dbReference>
<reference evidence="11 12" key="1">
    <citation type="submission" date="2019-03" db="EMBL/GenBank/DDBJ databases">
        <title>Genomic Encyclopedia of Type Strains, Phase IV (KMG-IV): sequencing the most valuable type-strain genomes for metagenomic binning, comparative biology and taxonomic classification.</title>
        <authorList>
            <person name="Goeker M."/>
        </authorList>
    </citation>
    <scope>NUCLEOTIDE SEQUENCE [LARGE SCALE GENOMIC DNA]</scope>
    <source>
        <strain evidence="11 12">DSM 103792</strain>
    </source>
</reference>
<dbReference type="PROSITE" id="PS50893">
    <property type="entry name" value="ABC_TRANSPORTER_2"/>
    <property type="match status" value="1"/>
</dbReference>
<dbReference type="EMBL" id="SNYM01000014">
    <property type="protein sequence ID" value="TDQ46254.1"/>
    <property type="molecule type" value="Genomic_DNA"/>
</dbReference>
<dbReference type="InterPro" id="IPR017871">
    <property type="entry name" value="ABC_transporter-like_CS"/>
</dbReference>
<feature type="transmembrane region" description="Helical" evidence="8">
    <location>
        <begin position="244"/>
        <end position="273"/>
    </location>
</feature>
<evidence type="ECO:0000256" key="6">
    <source>
        <dbReference type="ARBA" id="ARBA00022989"/>
    </source>
</evidence>
<proteinExistence type="inferred from homology"/>
<dbReference type="Pfam" id="PF00664">
    <property type="entry name" value="ABC_membrane"/>
    <property type="match status" value="1"/>
</dbReference>
<dbReference type="SUPFAM" id="SSF52540">
    <property type="entry name" value="P-loop containing nucleoside triphosphate hydrolases"/>
    <property type="match status" value="1"/>
</dbReference>
<dbReference type="Gene3D" id="3.40.50.300">
    <property type="entry name" value="P-loop containing nucleotide triphosphate hydrolases"/>
    <property type="match status" value="1"/>
</dbReference>